<feature type="region of interest" description="Disordered" evidence="1">
    <location>
        <begin position="131"/>
        <end position="188"/>
    </location>
</feature>
<organism evidence="3 4">
    <name type="scientific">Cladophialophora immunda</name>
    <dbReference type="NCBI Taxonomy" id="569365"/>
    <lineage>
        <taxon>Eukaryota</taxon>
        <taxon>Fungi</taxon>
        <taxon>Dikarya</taxon>
        <taxon>Ascomycota</taxon>
        <taxon>Pezizomycotina</taxon>
        <taxon>Eurotiomycetes</taxon>
        <taxon>Chaetothyriomycetidae</taxon>
        <taxon>Chaetothyriales</taxon>
        <taxon>Herpotrichiellaceae</taxon>
        <taxon>Cladophialophora</taxon>
    </lineage>
</organism>
<feature type="region of interest" description="Disordered" evidence="1">
    <location>
        <begin position="30"/>
        <end position="96"/>
    </location>
</feature>
<reference evidence="3 4" key="1">
    <citation type="submission" date="2015-01" db="EMBL/GenBank/DDBJ databases">
        <title>The Genome Sequence of Cladophialophora immunda CBS83496.</title>
        <authorList>
            <consortium name="The Broad Institute Genomics Platform"/>
            <person name="Cuomo C."/>
            <person name="de Hoog S."/>
            <person name="Gorbushina A."/>
            <person name="Stielow B."/>
            <person name="Teixiera M."/>
            <person name="Abouelleil A."/>
            <person name="Chapman S.B."/>
            <person name="Priest M."/>
            <person name="Young S.K."/>
            <person name="Wortman J."/>
            <person name="Nusbaum C."/>
            <person name="Birren B."/>
        </authorList>
    </citation>
    <scope>NUCLEOTIDE SEQUENCE [LARGE SCALE GENOMIC DNA]</scope>
    <source>
        <strain evidence="3 4">CBS 83496</strain>
    </source>
</reference>
<feature type="compositionally biased region" description="Basic and acidic residues" evidence="1">
    <location>
        <begin position="301"/>
        <end position="310"/>
    </location>
</feature>
<dbReference type="VEuPathDB" id="FungiDB:PV07_07237"/>
<evidence type="ECO:0000259" key="2">
    <source>
        <dbReference type="Pfam" id="PF11500"/>
    </source>
</evidence>
<feature type="domain" description="Spindle pole body-associated protein cut12" evidence="2">
    <location>
        <begin position="199"/>
        <end position="247"/>
    </location>
</feature>
<dbReference type="STRING" id="569365.A0A0D2CV33"/>
<accession>A0A0D2CV33</accession>
<protein>
    <recommendedName>
        <fullName evidence="2">Spindle pole body-associated protein cut12 domain-containing protein</fullName>
    </recommendedName>
</protein>
<dbReference type="AlphaFoldDB" id="A0A0D2CV33"/>
<evidence type="ECO:0000256" key="1">
    <source>
        <dbReference type="SAM" id="MobiDB-lite"/>
    </source>
</evidence>
<dbReference type="GeneID" id="27346431"/>
<dbReference type="Pfam" id="PF11500">
    <property type="entry name" value="Cut12"/>
    <property type="match status" value="1"/>
</dbReference>
<feature type="compositionally biased region" description="Low complexity" evidence="1">
    <location>
        <begin position="345"/>
        <end position="380"/>
    </location>
</feature>
<dbReference type="InterPro" id="IPR021589">
    <property type="entry name" value="Cut12"/>
</dbReference>
<sequence>MPGEDTILEGPVTPAPVFAYRAIRSIFFASPESSPEHGNKENLVPAFPSSPKRIVPFAENSPQPSPSPSQKRKREGHTRSGGGTILSPTKGILRTPGLATPRAKYLKDINVKFKSVSPEAPKLVTLPVSPRQRTTKVRDPPAALYPSKSSIELTSPTKTNPTPVSQNLLQHEQLPAGGNHATEAAPPTSPCLLSRAAIEAYITQTEKEMKKLVRYGQKMREYARKKDAENQELKGMIEQLRRENERLSRGADGAPGCRPGTSGLPQAGREVKDKEEEKRAGADVLGTDASPALRNRPPGYVREEVDRVETTVRSQAVKVPKDVRHSSLSKTASIGRSAGAGICEPSKPSGPSRSISSDHPPAIKRSISTTPTSKRTPSSSARSFAAVPSKQPPSMETDPATTSVRSASASASASASTVAARPGLTRLPPERVAAARDRIRRRTEARKASVLVEIEVVSALDKQGEDGHAVQGRQLPMETIREQEPLAKQLEEPSEVDWANL</sequence>
<gene>
    <name evidence="3" type="ORF">PV07_07237</name>
</gene>
<feature type="compositionally biased region" description="Basic and acidic residues" evidence="1">
    <location>
        <begin position="269"/>
        <end position="281"/>
    </location>
</feature>
<evidence type="ECO:0000313" key="4">
    <source>
        <dbReference type="Proteomes" id="UP000054466"/>
    </source>
</evidence>
<name>A0A0D2CV33_9EURO</name>
<dbReference type="RefSeq" id="XP_016247720.1">
    <property type="nucleotide sequence ID" value="XM_016394301.1"/>
</dbReference>
<dbReference type="Proteomes" id="UP000054466">
    <property type="component" value="Unassembled WGS sequence"/>
</dbReference>
<dbReference type="EMBL" id="KN847043">
    <property type="protein sequence ID" value="KIW27504.1"/>
    <property type="molecule type" value="Genomic_DNA"/>
</dbReference>
<evidence type="ECO:0000313" key="3">
    <source>
        <dbReference type="EMBL" id="KIW27504.1"/>
    </source>
</evidence>
<dbReference type="HOGENOM" id="CLU_589258_0_0_1"/>
<feature type="region of interest" description="Disordered" evidence="1">
    <location>
        <begin position="241"/>
        <end position="431"/>
    </location>
</feature>
<dbReference type="OrthoDB" id="5383703at2759"/>
<feature type="compositionally biased region" description="Low complexity" evidence="1">
    <location>
        <begin position="400"/>
        <end position="421"/>
    </location>
</feature>
<keyword evidence="4" id="KW-1185">Reference proteome</keyword>
<feature type="compositionally biased region" description="Polar residues" evidence="1">
    <location>
        <begin position="147"/>
        <end position="170"/>
    </location>
</feature>
<proteinExistence type="predicted"/>